<dbReference type="InterPro" id="IPR057456">
    <property type="entry name" value="Znf_C17orf113"/>
</dbReference>
<gene>
    <name evidence="5" type="ORF">chiPu_0018483</name>
</gene>
<dbReference type="PROSITE" id="PS00028">
    <property type="entry name" value="ZINC_FINGER_C2H2_1"/>
    <property type="match status" value="1"/>
</dbReference>
<evidence type="ECO:0000313" key="6">
    <source>
        <dbReference type="Proteomes" id="UP000287033"/>
    </source>
</evidence>
<dbReference type="InterPro" id="IPR000210">
    <property type="entry name" value="BTB/POZ_dom"/>
</dbReference>
<dbReference type="Pfam" id="PF00651">
    <property type="entry name" value="BTB"/>
    <property type="match status" value="1"/>
</dbReference>
<dbReference type="SUPFAM" id="SSF54695">
    <property type="entry name" value="POZ domain"/>
    <property type="match status" value="1"/>
</dbReference>
<feature type="domain" description="C2H2-type" evidence="4">
    <location>
        <begin position="310"/>
        <end position="333"/>
    </location>
</feature>
<proteinExistence type="predicted"/>
<dbReference type="EMBL" id="BEZZ01001591">
    <property type="protein sequence ID" value="GCC19716.1"/>
    <property type="molecule type" value="Genomic_DNA"/>
</dbReference>
<dbReference type="AlphaFoldDB" id="A0A401RNQ5"/>
<evidence type="ECO:0000259" key="4">
    <source>
        <dbReference type="PROSITE" id="PS50157"/>
    </source>
</evidence>
<feature type="compositionally biased region" description="Polar residues" evidence="2">
    <location>
        <begin position="263"/>
        <end position="272"/>
    </location>
</feature>
<reference evidence="5 6" key="1">
    <citation type="journal article" date="2018" name="Nat. Ecol. Evol.">
        <title>Shark genomes provide insights into elasmobranch evolution and the origin of vertebrates.</title>
        <authorList>
            <person name="Hara Y"/>
            <person name="Yamaguchi K"/>
            <person name="Onimaru K"/>
            <person name="Kadota M"/>
            <person name="Koyanagi M"/>
            <person name="Keeley SD"/>
            <person name="Tatsumi K"/>
            <person name="Tanaka K"/>
            <person name="Motone F"/>
            <person name="Kageyama Y"/>
            <person name="Nozu R"/>
            <person name="Adachi N"/>
            <person name="Nishimura O"/>
            <person name="Nakagawa R"/>
            <person name="Tanegashima C"/>
            <person name="Kiyatake I"/>
            <person name="Matsumoto R"/>
            <person name="Murakumo K"/>
            <person name="Nishida K"/>
            <person name="Terakita A"/>
            <person name="Kuratani S"/>
            <person name="Sato K"/>
            <person name="Hyodo S Kuraku.S."/>
        </authorList>
    </citation>
    <scope>NUCLEOTIDE SEQUENCE [LARGE SCALE GENOMIC DNA]</scope>
</reference>
<feature type="compositionally biased region" description="Polar residues" evidence="2">
    <location>
        <begin position="376"/>
        <end position="385"/>
    </location>
</feature>
<keyword evidence="6" id="KW-1185">Reference proteome</keyword>
<dbReference type="SUPFAM" id="SSF57667">
    <property type="entry name" value="beta-beta-alpha zinc fingers"/>
    <property type="match status" value="1"/>
</dbReference>
<feature type="domain" description="BTB" evidence="3">
    <location>
        <begin position="99"/>
        <end position="159"/>
    </location>
</feature>
<feature type="region of interest" description="Disordered" evidence="2">
    <location>
        <begin position="334"/>
        <end position="387"/>
    </location>
</feature>
<accession>A0A401RNQ5</accession>
<dbReference type="GO" id="GO:0008270">
    <property type="term" value="F:zinc ion binding"/>
    <property type="evidence" value="ECO:0007669"/>
    <property type="project" value="UniProtKB-KW"/>
</dbReference>
<dbReference type="PROSITE" id="PS50157">
    <property type="entry name" value="ZINC_FINGER_C2H2_2"/>
    <property type="match status" value="1"/>
</dbReference>
<dbReference type="InterPro" id="IPR013087">
    <property type="entry name" value="Znf_C2H2_type"/>
</dbReference>
<feature type="region of interest" description="Disordered" evidence="2">
    <location>
        <begin position="1193"/>
        <end position="1224"/>
    </location>
</feature>
<dbReference type="InterPro" id="IPR036236">
    <property type="entry name" value="Znf_C2H2_sf"/>
</dbReference>
<feature type="region of interest" description="Disordered" evidence="2">
    <location>
        <begin position="263"/>
        <end position="299"/>
    </location>
</feature>
<sequence length="1261" mass="138721">MFGESLELGSGERLGKCWSNMELKETGMRVSAAAQLRQGLSPTMSQKLKLLVSAMENSVWGRKSTWSSESPESCIMDVANHGLVLLQQLNIQREFGFLCDCTVAVGDIHFKAHRSVLAAFSNYFKMIFIHQSSDYIKVQPVDIQPDIFSYLLHLMYTGKGPKQPVDPNRLEEGIRFLHAYNLVHEAGHAGQVFVQHPDVLPLQSPNLYGIQISGSQKLTVRDLQPSSSRSGVSSQGADPLCQVSVGVPSNIPEHRYARAPVITASSQDSAGQLASDDHSQNLSVGSRGGPSAGLQVPGLNFKRGKHHKLYSCHYCGERFSVRSSLRDHLYSHASGALPHGITSQSRTFADPSEPGEEAEKPEGVQSSGTEPLLSPLDQQDSTSLDEQPPVALTLTIDASGDTVETSSSFGIAKRRKFACSVCGHSPDADCISPSPSSLFQPAGGEDLPSGKHQQEASESQDGQVGELEAAFREVFAQYDSAQVHAHYKCHRLACERVQPDYRRGDKFVHKWLSDRDLTYCERTGIYWLLYEEGQGMYCYLCRRHDTQNKQNKTKVFNGTPAVRYKKSALQVHAESQQHAAAVHAELTGRMSEREMAEKEKEEGAALHALFLAAYWLAREELPTAKLLSVLRLLAEAGLKGATHFRRPDTLREVFVSLGQVIVNRLVARVRQAGCYGLLCDRVTGCPGAEAEDSAALMAFVQYVDPKTAEVSTSFLFVQAARFSPETDPSEELAGLISRTMARLELPVQRMASLVTDGGEVMTSERVGVAARLQELNPSLIAFHCLCHRLMLAGASSCPDCRYLLRVESYLEQLWELLEKCPVLAEAYLSVRLEKALPSGRLKAALLRRLKRACRRRRLSLQASVEGAYNDYAALLQALSQLEQADATACGLVTQLRSVRFAGALYILQEVSPILAGLSKVFRKGTVNYFTLEPSIKYTVYKLNEAAGSREALSRLQADLLPSGRLASAGLPPPSPEQEAELCSLLDAYVTAIKADLQRRFGASLPLVSAFSIFNPLLVPSPESADFAEYGQPEMRALAAHFYREAEGGETKLTRLLGEWAKLKFDLHTWKNNVPDSVLTDTRVTVTEWCLRRLFTLKSELHRSCAALLPLAEVSLSMPITNSWSERGLGALRRITARLRGSRFFLTEPSTQLLNSLMHISVNGPEFGTADCSQVVQEAALLFLQQRRRRFAGGLGSSAQEKPPLPSGKWEEAAESCSSETPDVCLPSEQDLEQLQQELDEAVSVLQLPLEGDSDSDDSLCD</sequence>
<comment type="caution">
    <text evidence="5">The sequence shown here is derived from an EMBL/GenBank/DDBJ whole genome shotgun (WGS) entry which is preliminary data.</text>
</comment>
<dbReference type="Proteomes" id="UP000287033">
    <property type="component" value="Unassembled WGS sequence"/>
</dbReference>
<dbReference type="SMART" id="SM00225">
    <property type="entry name" value="BTB"/>
    <property type="match status" value="1"/>
</dbReference>
<evidence type="ECO:0000256" key="2">
    <source>
        <dbReference type="SAM" id="MobiDB-lite"/>
    </source>
</evidence>
<feature type="region of interest" description="Disordered" evidence="2">
    <location>
        <begin position="433"/>
        <end position="463"/>
    </location>
</feature>
<dbReference type="PROSITE" id="PS50097">
    <property type="entry name" value="BTB"/>
    <property type="match status" value="1"/>
</dbReference>
<dbReference type="InterPro" id="IPR011333">
    <property type="entry name" value="SKP1/BTB/POZ_sf"/>
</dbReference>
<dbReference type="STRING" id="137246.A0A401RNQ5"/>
<dbReference type="Pfam" id="PF25431">
    <property type="entry name" value="zf-C17orf113"/>
    <property type="match status" value="1"/>
</dbReference>
<evidence type="ECO:0000259" key="3">
    <source>
        <dbReference type="PROSITE" id="PS50097"/>
    </source>
</evidence>
<keyword evidence="1" id="KW-0479">Metal-binding</keyword>
<name>A0A401RNQ5_CHIPU</name>
<dbReference type="OrthoDB" id="10261408at2759"/>
<organism evidence="5 6">
    <name type="scientific">Chiloscyllium punctatum</name>
    <name type="common">Brownbanded bambooshark</name>
    <name type="synonym">Hemiscyllium punctatum</name>
    <dbReference type="NCBI Taxonomy" id="137246"/>
    <lineage>
        <taxon>Eukaryota</taxon>
        <taxon>Metazoa</taxon>
        <taxon>Chordata</taxon>
        <taxon>Craniata</taxon>
        <taxon>Vertebrata</taxon>
        <taxon>Chondrichthyes</taxon>
        <taxon>Elasmobranchii</taxon>
        <taxon>Galeomorphii</taxon>
        <taxon>Galeoidea</taxon>
        <taxon>Orectolobiformes</taxon>
        <taxon>Hemiscylliidae</taxon>
        <taxon>Chiloscyllium</taxon>
    </lineage>
</organism>
<dbReference type="SMART" id="SM00355">
    <property type="entry name" value="ZnF_C2H2"/>
    <property type="match status" value="1"/>
</dbReference>
<protein>
    <recommendedName>
        <fullName evidence="7">BTB domain-containing protein</fullName>
    </recommendedName>
</protein>
<dbReference type="PANTHER" id="PTHR46880">
    <property type="entry name" value="RAS-ASSOCIATING DOMAIN-CONTAINING PROTEIN"/>
    <property type="match status" value="1"/>
</dbReference>
<evidence type="ECO:0000256" key="1">
    <source>
        <dbReference type="PROSITE-ProRule" id="PRU00042"/>
    </source>
</evidence>
<evidence type="ECO:0008006" key="7">
    <source>
        <dbReference type="Google" id="ProtNLM"/>
    </source>
</evidence>
<keyword evidence="1" id="KW-0862">Zinc</keyword>
<evidence type="ECO:0000313" key="5">
    <source>
        <dbReference type="EMBL" id="GCC19716.1"/>
    </source>
</evidence>
<dbReference type="Gene3D" id="3.30.710.10">
    <property type="entry name" value="Potassium Channel Kv1.1, Chain A"/>
    <property type="match status" value="1"/>
</dbReference>
<keyword evidence="1" id="KW-0863">Zinc-finger</keyword>
<dbReference type="OMA" id="RYKKSAL"/>
<dbReference type="PANTHER" id="PTHR46880:SF5">
    <property type="entry name" value="DUF4371 DOMAIN-CONTAINING PROTEIN"/>
    <property type="match status" value="1"/>
</dbReference>